<evidence type="ECO:0000313" key="5">
    <source>
        <dbReference type="Proteomes" id="UP001597319"/>
    </source>
</evidence>
<reference evidence="5" key="1">
    <citation type="journal article" date="2019" name="Int. J. Syst. Evol. Microbiol.">
        <title>The Global Catalogue of Microorganisms (GCM) 10K type strain sequencing project: providing services to taxonomists for standard genome sequencing and annotation.</title>
        <authorList>
            <consortium name="The Broad Institute Genomics Platform"/>
            <consortium name="The Broad Institute Genome Sequencing Center for Infectious Disease"/>
            <person name="Wu L."/>
            <person name="Ma J."/>
        </authorList>
    </citation>
    <scope>NUCLEOTIDE SEQUENCE [LARGE SCALE GENOMIC DNA]</scope>
    <source>
        <strain evidence="5">KCTC 52274</strain>
    </source>
</reference>
<keyword evidence="4" id="KW-0378">Hydrolase</keyword>
<dbReference type="PANTHER" id="PTHR46825">
    <property type="entry name" value="D-ALANYL-D-ALANINE-CARBOXYPEPTIDASE/ENDOPEPTIDASE AMPH"/>
    <property type="match status" value="1"/>
</dbReference>
<keyword evidence="5" id="KW-1185">Reference proteome</keyword>
<dbReference type="InterPro" id="IPR050491">
    <property type="entry name" value="AmpC-like"/>
</dbReference>
<dbReference type="InterPro" id="IPR001466">
    <property type="entry name" value="Beta-lactam-related"/>
</dbReference>
<feature type="chain" id="PRO_5047030807" evidence="2">
    <location>
        <begin position="24"/>
        <end position="611"/>
    </location>
</feature>
<dbReference type="RefSeq" id="WP_378291154.1">
    <property type="nucleotide sequence ID" value="NZ_JBHULE010000008.1"/>
</dbReference>
<sequence>MNKLTIKLLLSFLMMINSSSVFCQYDIPSLLDTIENFIEEKQIPGAMISIVNSDTIIFVGGIGYANIKEKERVSSKHLFRQGSISKSFTAFGLYKLLNETSYSLNTPIEEIDQNLPFNNEWRDDDPVRISHLLEHTSGFEDFHLHAMYNTRDNETPPVFNMVVDHQNSLKSRWKPGDRKAYSNPNYIVAGHLIEVISGVPYNEYIKENILNPMRMKSSGFYFKKPPNVPFVEGYRKIGANLIPIPFTSINGGPAGDFCANAEDMANYLQFMLKKDTALITEKEFSRIETPKTSIAARRGLEFGYGLGNYSVWKNGYLFHGHGGEIDGFASRYVYSREIDLGIAVSINRNGNANALVDEILKYLTKDKTDSSQRIVYPVPEDLKETFTGFYEFKSPKNQFMAFSDRMLAGLVLDFDNDIVVTKTLLGKPKDTLYYAGKNQFYLNNEGVPSSMLMESNNKKVFWINDNYTEKESRIKRLIIFFGLFLSFLLAAIYLLYGSVWFISRFFKREKPPVLNHVILFGAIFCFVLMLVGFSFIMNDIHNTGSMNFYSVVVYLSSYFMVGFSFMTIWRWGRLSNRTGFKVYYVSTSIATIILSIYLWDVGFIGLKLWSY</sequence>
<dbReference type="SUPFAM" id="SSF56601">
    <property type="entry name" value="beta-lactamase/transpeptidase-like"/>
    <property type="match status" value="1"/>
</dbReference>
<name>A0ABW5LEG7_9FLAO</name>
<keyword evidence="2" id="KW-0732">Signal</keyword>
<accession>A0ABW5LEG7</accession>
<organism evidence="4 5">
    <name type="scientific">Aquimarina rubra</name>
    <dbReference type="NCBI Taxonomy" id="1920033"/>
    <lineage>
        <taxon>Bacteria</taxon>
        <taxon>Pseudomonadati</taxon>
        <taxon>Bacteroidota</taxon>
        <taxon>Flavobacteriia</taxon>
        <taxon>Flavobacteriales</taxon>
        <taxon>Flavobacteriaceae</taxon>
        <taxon>Aquimarina</taxon>
    </lineage>
</organism>
<dbReference type="GO" id="GO:0016787">
    <property type="term" value="F:hydrolase activity"/>
    <property type="evidence" value="ECO:0007669"/>
    <property type="project" value="UniProtKB-KW"/>
</dbReference>
<dbReference type="Pfam" id="PF00144">
    <property type="entry name" value="Beta-lactamase"/>
    <property type="match status" value="1"/>
</dbReference>
<evidence type="ECO:0000256" key="2">
    <source>
        <dbReference type="SAM" id="SignalP"/>
    </source>
</evidence>
<evidence type="ECO:0000256" key="1">
    <source>
        <dbReference type="SAM" id="Phobius"/>
    </source>
</evidence>
<dbReference type="EMBL" id="JBHULE010000008">
    <property type="protein sequence ID" value="MFD2562504.1"/>
    <property type="molecule type" value="Genomic_DNA"/>
</dbReference>
<protein>
    <submittedName>
        <fullName evidence="4">Serine hydrolase domain-containing protein</fullName>
        <ecNumber evidence="4">3.-.-.-</ecNumber>
    </submittedName>
</protein>
<evidence type="ECO:0000259" key="3">
    <source>
        <dbReference type="Pfam" id="PF00144"/>
    </source>
</evidence>
<feature type="transmembrane region" description="Helical" evidence="1">
    <location>
        <begin position="583"/>
        <end position="606"/>
    </location>
</feature>
<comment type="caution">
    <text evidence="4">The sequence shown here is derived from an EMBL/GenBank/DDBJ whole genome shotgun (WGS) entry which is preliminary data.</text>
</comment>
<keyword evidence="1" id="KW-1133">Transmembrane helix</keyword>
<evidence type="ECO:0000313" key="4">
    <source>
        <dbReference type="EMBL" id="MFD2562504.1"/>
    </source>
</evidence>
<dbReference type="Gene3D" id="3.40.710.10">
    <property type="entry name" value="DD-peptidase/beta-lactamase superfamily"/>
    <property type="match status" value="1"/>
</dbReference>
<dbReference type="EC" id="3.-.-.-" evidence="4"/>
<gene>
    <name evidence="4" type="ORF">ACFSR1_07445</name>
</gene>
<dbReference type="PANTHER" id="PTHR46825:SF9">
    <property type="entry name" value="BETA-LACTAMASE-RELATED DOMAIN-CONTAINING PROTEIN"/>
    <property type="match status" value="1"/>
</dbReference>
<keyword evidence="1" id="KW-0472">Membrane</keyword>
<feature type="domain" description="Beta-lactamase-related" evidence="3">
    <location>
        <begin position="32"/>
        <end position="355"/>
    </location>
</feature>
<feature type="signal peptide" evidence="2">
    <location>
        <begin position="1"/>
        <end position="23"/>
    </location>
</feature>
<feature type="transmembrane region" description="Helical" evidence="1">
    <location>
        <begin position="477"/>
        <end position="496"/>
    </location>
</feature>
<keyword evidence="1" id="KW-0812">Transmembrane</keyword>
<dbReference type="Proteomes" id="UP001597319">
    <property type="component" value="Unassembled WGS sequence"/>
</dbReference>
<proteinExistence type="predicted"/>
<dbReference type="InterPro" id="IPR012338">
    <property type="entry name" value="Beta-lactam/transpept-like"/>
</dbReference>
<feature type="transmembrane region" description="Helical" evidence="1">
    <location>
        <begin position="516"/>
        <end position="536"/>
    </location>
</feature>
<feature type="transmembrane region" description="Helical" evidence="1">
    <location>
        <begin position="548"/>
        <end position="571"/>
    </location>
</feature>